<dbReference type="SUPFAM" id="SSF47413">
    <property type="entry name" value="lambda repressor-like DNA-binding domains"/>
    <property type="match status" value="1"/>
</dbReference>
<reference evidence="2 3" key="1">
    <citation type="submission" date="2020-08" db="EMBL/GenBank/DDBJ databases">
        <title>Sequencing the genomes of 1000 actinobacteria strains.</title>
        <authorList>
            <person name="Klenk H.-P."/>
        </authorList>
    </citation>
    <scope>NUCLEOTIDE SEQUENCE [LARGE SCALE GENOMIC DNA]</scope>
    <source>
        <strain evidence="2 3">DSM 45258</strain>
    </source>
</reference>
<gene>
    <name evidence="2" type="ORF">FHU29_003459</name>
</gene>
<sequence>MQPPEQVWADWERNALEQLAEGLRRARKRAGLSQRALADHACIDRGIIANIESGTGRITELPKLAVLVRLAWALETSPAELLYPPNQREVAVYLNYRAAPLIAAEWLHKSKSFRLMADAWLTETQLTDGFADIHDTFRKIKADSADFSRVGFTTRIRHLQEDIDHLIDVKNQLPEEDVADVGELSVERLRELRDGLRNLQLEFFELVADEGTHRPERRHRHG</sequence>
<dbReference type="Gene3D" id="1.10.260.40">
    <property type="entry name" value="lambda repressor-like DNA-binding domains"/>
    <property type="match status" value="1"/>
</dbReference>
<dbReference type="AlphaFoldDB" id="A0A839RR33"/>
<dbReference type="CDD" id="cd00093">
    <property type="entry name" value="HTH_XRE"/>
    <property type="match status" value="1"/>
</dbReference>
<comment type="caution">
    <text evidence="2">The sequence shown here is derived from an EMBL/GenBank/DDBJ whole genome shotgun (WGS) entry which is preliminary data.</text>
</comment>
<dbReference type="InterPro" id="IPR010982">
    <property type="entry name" value="Lambda_DNA-bd_dom_sf"/>
</dbReference>
<accession>A0A839RR33</accession>
<dbReference type="Proteomes" id="UP000567922">
    <property type="component" value="Unassembled WGS sequence"/>
</dbReference>
<name>A0A839RR33_9ACTN</name>
<organism evidence="2 3">
    <name type="scientific">Hoyosella altamirensis</name>
    <dbReference type="NCBI Taxonomy" id="616997"/>
    <lineage>
        <taxon>Bacteria</taxon>
        <taxon>Bacillati</taxon>
        <taxon>Actinomycetota</taxon>
        <taxon>Actinomycetes</taxon>
        <taxon>Mycobacteriales</taxon>
        <taxon>Hoyosellaceae</taxon>
        <taxon>Hoyosella</taxon>
    </lineage>
</organism>
<protein>
    <submittedName>
        <fullName evidence="2">Transcriptional regulator with XRE-family HTH domain</fullName>
    </submittedName>
</protein>
<keyword evidence="3" id="KW-1185">Reference proteome</keyword>
<dbReference type="PROSITE" id="PS50943">
    <property type="entry name" value="HTH_CROC1"/>
    <property type="match status" value="1"/>
</dbReference>
<dbReference type="RefSeq" id="WP_064439275.1">
    <property type="nucleotide sequence ID" value="NZ_BDDI01000004.1"/>
</dbReference>
<dbReference type="EMBL" id="JACHWS010000003">
    <property type="protein sequence ID" value="MBB3038990.1"/>
    <property type="molecule type" value="Genomic_DNA"/>
</dbReference>
<evidence type="ECO:0000259" key="1">
    <source>
        <dbReference type="PROSITE" id="PS50943"/>
    </source>
</evidence>
<evidence type="ECO:0000313" key="2">
    <source>
        <dbReference type="EMBL" id="MBB3038990.1"/>
    </source>
</evidence>
<evidence type="ECO:0000313" key="3">
    <source>
        <dbReference type="Proteomes" id="UP000567922"/>
    </source>
</evidence>
<dbReference type="Pfam" id="PF13560">
    <property type="entry name" value="HTH_31"/>
    <property type="match status" value="1"/>
</dbReference>
<proteinExistence type="predicted"/>
<dbReference type="SMART" id="SM00530">
    <property type="entry name" value="HTH_XRE"/>
    <property type="match status" value="1"/>
</dbReference>
<dbReference type="OrthoDB" id="5584941at2"/>
<dbReference type="InterPro" id="IPR001387">
    <property type="entry name" value="Cro/C1-type_HTH"/>
</dbReference>
<feature type="domain" description="HTH cro/C1-type" evidence="1">
    <location>
        <begin position="23"/>
        <end position="81"/>
    </location>
</feature>
<dbReference type="GO" id="GO:0003677">
    <property type="term" value="F:DNA binding"/>
    <property type="evidence" value="ECO:0007669"/>
    <property type="project" value="InterPro"/>
</dbReference>